<protein>
    <recommendedName>
        <fullName evidence="11">Purine-cytosine permease</fullName>
    </recommendedName>
</protein>
<comment type="similarity">
    <text evidence="2 7">Belongs to the purine-cytosine permease (2.A.39) family.</text>
</comment>
<keyword evidence="5 8" id="KW-1133">Transmembrane helix</keyword>
<feature type="transmembrane region" description="Helical" evidence="8">
    <location>
        <begin position="83"/>
        <end position="108"/>
    </location>
</feature>
<dbReference type="Proteomes" id="UP000662931">
    <property type="component" value="Chromosome 1"/>
</dbReference>
<feature type="transmembrane region" description="Helical" evidence="8">
    <location>
        <begin position="386"/>
        <end position="405"/>
    </location>
</feature>
<feature type="transmembrane region" description="Helical" evidence="8">
    <location>
        <begin position="417"/>
        <end position="434"/>
    </location>
</feature>
<evidence type="ECO:0000256" key="7">
    <source>
        <dbReference type="PIRNR" id="PIRNR002744"/>
    </source>
</evidence>
<dbReference type="PANTHER" id="PTHR31806:SF17">
    <property type="entry name" value="VITAMIN B6 TRANSPORTER TPN1"/>
    <property type="match status" value="1"/>
</dbReference>
<keyword evidence="6 7" id="KW-0472">Membrane</keyword>
<dbReference type="InterPro" id="IPR001248">
    <property type="entry name" value="Pur-cyt_permease"/>
</dbReference>
<comment type="subcellular location">
    <subcellularLocation>
        <location evidence="1">Membrane</location>
        <topology evidence="1">Multi-pass membrane protein</topology>
    </subcellularLocation>
</comment>
<keyword evidence="3 7" id="KW-0813">Transport</keyword>
<feature type="transmembrane region" description="Helical" evidence="8">
    <location>
        <begin position="493"/>
        <end position="512"/>
    </location>
</feature>
<reference evidence="9" key="1">
    <citation type="submission" date="2020-10" db="EMBL/GenBank/DDBJ databases">
        <authorList>
            <person name="Roach M.J.R."/>
        </authorList>
    </citation>
    <scope>NUCLEOTIDE SEQUENCE</scope>
    <source>
        <strain evidence="9">CBS 1945</strain>
    </source>
</reference>
<evidence type="ECO:0000256" key="3">
    <source>
        <dbReference type="ARBA" id="ARBA00022448"/>
    </source>
</evidence>
<evidence type="ECO:0000256" key="4">
    <source>
        <dbReference type="ARBA" id="ARBA00022692"/>
    </source>
</evidence>
<dbReference type="OrthoDB" id="5428495at2759"/>
<evidence type="ECO:0000313" key="9">
    <source>
        <dbReference type="EMBL" id="QPG72961.1"/>
    </source>
</evidence>
<dbReference type="PIRSF" id="PIRSF002744">
    <property type="entry name" value="Pur-cyt_permease"/>
    <property type="match status" value="1"/>
</dbReference>
<proteinExistence type="inferred from homology"/>
<evidence type="ECO:0000256" key="6">
    <source>
        <dbReference type="ARBA" id="ARBA00023136"/>
    </source>
</evidence>
<feature type="transmembrane region" description="Helical" evidence="8">
    <location>
        <begin position="348"/>
        <end position="366"/>
    </location>
</feature>
<feature type="transmembrane region" description="Helical" evidence="8">
    <location>
        <begin position="455"/>
        <end position="478"/>
    </location>
</feature>
<gene>
    <name evidence="9" type="ORF">FOA43_000265</name>
</gene>
<feature type="transmembrane region" description="Helical" evidence="8">
    <location>
        <begin position="114"/>
        <end position="136"/>
    </location>
</feature>
<dbReference type="KEGG" id="bnn:FOA43_000265"/>
<feature type="transmembrane region" description="Helical" evidence="8">
    <location>
        <begin position="220"/>
        <end position="239"/>
    </location>
</feature>
<evidence type="ECO:0000313" key="10">
    <source>
        <dbReference type="Proteomes" id="UP000662931"/>
    </source>
</evidence>
<feature type="transmembrane region" description="Helical" evidence="8">
    <location>
        <begin position="288"/>
        <end position="317"/>
    </location>
</feature>
<dbReference type="Gene3D" id="1.10.4160.10">
    <property type="entry name" value="Hydantoin permease"/>
    <property type="match status" value="1"/>
</dbReference>
<feature type="transmembrane region" description="Helical" evidence="8">
    <location>
        <begin position="193"/>
        <end position="213"/>
    </location>
</feature>
<evidence type="ECO:0000256" key="1">
    <source>
        <dbReference type="ARBA" id="ARBA00004141"/>
    </source>
</evidence>
<accession>A0A875RVJ5</accession>
<dbReference type="GO" id="GO:0022857">
    <property type="term" value="F:transmembrane transporter activity"/>
    <property type="evidence" value="ECO:0007669"/>
    <property type="project" value="InterPro"/>
</dbReference>
<dbReference type="EMBL" id="CP064812">
    <property type="protein sequence ID" value="QPG72961.1"/>
    <property type="molecule type" value="Genomic_DNA"/>
</dbReference>
<evidence type="ECO:0000256" key="8">
    <source>
        <dbReference type="SAM" id="Phobius"/>
    </source>
</evidence>
<dbReference type="Pfam" id="PF02133">
    <property type="entry name" value="Transp_cyt_pur"/>
    <property type="match status" value="1"/>
</dbReference>
<evidence type="ECO:0000256" key="5">
    <source>
        <dbReference type="ARBA" id="ARBA00022989"/>
    </source>
</evidence>
<name>A0A875RVJ5_EENNA</name>
<keyword evidence="10" id="KW-1185">Reference proteome</keyword>
<dbReference type="RefSeq" id="XP_038776526.1">
    <property type="nucleotide sequence ID" value="XM_038920598.1"/>
</dbReference>
<organism evidence="9 10">
    <name type="scientific">Eeniella nana</name>
    <name type="common">Yeast</name>
    <name type="synonym">Brettanomyces nanus</name>
    <dbReference type="NCBI Taxonomy" id="13502"/>
    <lineage>
        <taxon>Eukaryota</taxon>
        <taxon>Fungi</taxon>
        <taxon>Dikarya</taxon>
        <taxon>Ascomycota</taxon>
        <taxon>Saccharomycotina</taxon>
        <taxon>Pichiomycetes</taxon>
        <taxon>Pichiales</taxon>
        <taxon>Pichiaceae</taxon>
        <taxon>Brettanomyces</taxon>
    </lineage>
</organism>
<dbReference type="InterPro" id="IPR026030">
    <property type="entry name" value="Pur-cyt_permease_Fcy2/21/22"/>
</dbReference>
<sequence length="519" mass="56816">MSETNMEKNAHGNSLSDTDKTYFSQQTAEVVVCNDESKSGFSSVSRSFKAFSAKLDALGAEARGIERVPPEERDYNMSKLNMFFLWCSGTGSLTSASGFFLGPILLGLSLKDSMISGLFGACFGALVAAFTSTLGPKSGLRQMVGSRFFFGWYFSRFCSLLNFISVCGFSVINCVFGGQILNAISHGKCPIEIGIVIISVLSGIVAIVGIRFVHKCEKYMSVPLLIFFLLTFICAGKDFDNFTPSVGDSVTVAGNCLSFFAVCFGINAGWGSIASDYYILFPEKTSSWLTFSVTFVGIFVPSAFVGSLAICIASAWLSNPAYQTAYDNYGNGGLLKQALSRWNGGGDFILVILFLSLFTNNILNLYSMPLSVQVIHSFFFRLPRWFLTVVGFIICLVCSVCGRNTLSNYLNNFLPMIGYWIIIFGTIIFEEMIFRGSKSNFNWADWNTKDKLTHGYAASFAFCCGAAGAVVGMCQAYYIGPIAIKIGEYGGDVAIWCSLVFTGVAYPPCRILEKKYFKR</sequence>
<feature type="transmembrane region" description="Helical" evidence="8">
    <location>
        <begin position="157"/>
        <end position="181"/>
    </location>
</feature>
<dbReference type="GO" id="GO:0005886">
    <property type="term" value="C:plasma membrane"/>
    <property type="evidence" value="ECO:0007669"/>
    <property type="project" value="TreeGrafter"/>
</dbReference>
<dbReference type="GO" id="GO:0000329">
    <property type="term" value="C:fungal-type vacuole membrane"/>
    <property type="evidence" value="ECO:0007669"/>
    <property type="project" value="TreeGrafter"/>
</dbReference>
<dbReference type="GeneID" id="62193666"/>
<keyword evidence="4 8" id="KW-0812">Transmembrane</keyword>
<evidence type="ECO:0008006" key="11">
    <source>
        <dbReference type="Google" id="ProtNLM"/>
    </source>
</evidence>
<dbReference type="PANTHER" id="PTHR31806">
    <property type="entry name" value="PURINE-CYTOSINE PERMEASE FCY2-RELATED"/>
    <property type="match status" value="1"/>
</dbReference>
<evidence type="ECO:0000256" key="2">
    <source>
        <dbReference type="ARBA" id="ARBA00008974"/>
    </source>
</evidence>
<feature type="transmembrane region" description="Helical" evidence="8">
    <location>
        <begin position="259"/>
        <end position="281"/>
    </location>
</feature>
<dbReference type="AlphaFoldDB" id="A0A875RVJ5"/>